<reference evidence="2 3" key="1">
    <citation type="submission" date="2016-10" db="EMBL/GenBank/DDBJ databases">
        <authorList>
            <person name="de Groot N.N."/>
        </authorList>
    </citation>
    <scope>NUCLEOTIDE SEQUENCE [LARGE SCALE GENOMIC DNA]</scope>
    <source>
        <strain evidence="2 3">CGMCC 1.10959</strain>
    </source>
</reference>
<dbReference type="InterPro" id="IPR018640">
    <property type="entry name" value="DUF2063"/>
</dbReference>
<dbReference type="RefSeq" id="WP_027261500.1">
    <property type="nucleotide sequence ID" value="NZ_FPAW01000004.1"/>
</dbReference>
<dbReference type="eggNOG" id="COG3219">
    <property type="taxonomic scope" value="Bacteria"/>
</dbReference>
<keyword evidence="2" id="KW-0238">DNA-binding</keyword>
<evidence type="ECO:0000259" key="1">
    <source>
        <dbReference type="Pfam" id="PF09836"/>
    </source>
</evidence>
<dbReference type="Gene3D" id="1.10.150.690">
    <property type="entry name" value="DUF2063"/>
    <property type="match status" value="1"/>
</dbReference>
<evidence type="ECO:0000313" key="2">
    <source>
        <dbReference type="EMBL" id="SFT61647.1"/>
    </source>
</evidence>
<dbReference type="Pfam" id="PF09836">
    <property type="entry name" value="DUF2063"/>
    <property type="match status" value="1"/>
</dbReference>
<name>A0A1I6ZG56_9RHOB</name>
<dbReference type="STRING" id="999627.SAMN05216236_10487"/>
<dbReference type="InterPro" id="IPR044922">
    <property type="entry name" value="DUF2063_N_sf"/>
</dbReference>
<evidence type="ECO:0000313" key="3">
    <source>
        <dbReference type="Proteomes" id="UP000182466"/>
    </source>
</evidence>
<dbReference type="Proteomes" id="UP000182466">
    <property type="component" value="Unassembled WGS sequence"/>
</dbReference>
<accession>A0A1I6ZG56</accession>
<sequence>MTVSQAVFRAALLDPDRPIPAGLSDGDGQPAAARFNVYRNNVAVSLIEALRTGFPILTKLLGQQNMDGLSRQYLRANPPSSPLMMHYGQRLPDYLGSLPQLAHLGYLPDVARLELALRRSYHAADSTPISPTRLAVLDPDALMAATVTLAPAVGLLRSDWPLYDIWRFNTQEDAPKPAHVAQDVLITRPEFDPSPHALPSGGAAWIQALLGGQTLAAALHAAQTEAADFDPTETLTLMLSGNAMISLTQEV</sequence>
<dbReference type="OrthoDB" id="4146344at2"/>
<protein>
    <submittedName>
        <fullName evidence="2">Putative DNA-binding domain-containing protein</fullName>
    </submittedName>
</protein>
<keyword evidence="3" id="KW-1185">Reference proteome</keyword>
<dbReference type="GO" id="GO:0003677">
    <property type="term" value="F:DNA binding"/>
    <property type="evidence" value="ECO:0007669"/>
    <property type="project" value="UniProtKB-KW"/>
</dbReference>
<gene>
    <name evidence="2" type="ORF">SAMN05216236_10487</name>
</gene>
<dbReference type="EMBL" id="FPAW01000004">
    <property type="protein sequence ID" value="SFT61647.1"/>
    <property type="molecule type" value="Genomic_DNA"/>
</dbReference>
<organism evidence="2 3">
    <name type="scientific">Sedimentitalea nanhaiensis</name>
    <dbReference type="NCBI Taxonomy" id="999627"/>
    <lineage>
        <taxon>Bacteria</taxon>
        <taxon>Pseudomonadati</taxon>
        <taxon>Pseudomonadota</taxon>
        <taxon>Alphaproteobacteria</taxon>
        <taxon>Rhodobacterales</taxon>
        <taxon>Paracoccaceae</taxon>
        <taxon>Sedimentitalea</taxon>
    </lineage>
</organism>
<feature type="domain" description="Putative DNA-binding" evidence="1">
    <location>
        <begin position="5"/>
        <end position="95"/>
    </location>
</feature>
<proteinExistence type="predicted"/>
<dbReference type="AlphaFoldDB" id="A0A1I6ZG56"/>